<dbReference type="PANTHER" id="PTHR35936:SF17">
    <property type="entry name" value="ARGININE-BINDING EXTRACELLULAR PROTEIN ARTP"/>
    <property type="match status" value="1"/>
</dbReference>
<keyword evidence="1" id="KW-0732">Signal</keyword>
<organism evidence="3 4">
    <name type="scientific">Bradyrhizobium lablabi</name>
    <dbReference type="NCBI Taxonomy" id="722472"/>
    <lineage>
        <taxon>Bacteria</taxon>
        <taxon>Pseudomonadati</taxon>
        <taxon>Pseudomonadota</taxon>
        <taxon>Alphaproteobacteria</taxon>
        <taxon>Hyphomicrobiales</taxon>
        <taxon>Nitrobacteraceae</taxon>
        <taxon>Bradyrhizobium</taxon>
    </lineage>
</organism>
<evidence type="ECO:0000313" key="3">
    <source>
        <dbReference type="EMBL" id="SHK50655.1"/>
    </source>
</evidence>
<dbReference type="NCBIfam" id="TIGR03871">
    <property type="entry name" value="ABC_peri_MoxJ_2"/>
    <property type="match status" value="1"/>
</dbReference>
<dbReference type="OrthoDB" id="176845at2"/>
<sequence>MSSGRSKTSATPTPHISRWPAIILKGVTAVLACALVGLQSGRAAAQASDPGSLELVDPNVFRACGDPRNLPFSNEKGEGFENKLAELFAAKLGKKLSYTYVPQATGFVRMTLGSYRCDIIMGFPQGDDQAQVTIPYYRTTYALIAKRGSGLEDVTAIDDPKLRDKRIGIVARTPPTTNMAINGLLAHAKSYPLFIDTRADSSAQAMIDDLARGDIDCGILWGPMAGYYASRADPPLLVVPLTKETTGPPMIFRIGMAVRPADQEWKRAINKLITENQAEINRLLISYHIPILDEANVPITAETLSKRP</sequence>
<dbReference type="SUPFAM" id="SSF53850">
    <property type="entry name" value="Periplasmic binding protein-like II"/>
    <property type="match status" value="1"/>
</dbReference>
<dbReference type="Proteomes" id="UP000189935">
    <property type="component" value="Chromosome I"/>
</dbReference>
<gene>
    <name evidence="3" type="ORF">SAMN05444159_3432</name>
</gene>
<name>A0A1M6T109_9BRAD</name>
<evidence type="ECO:0000259" key="2">
    <source>
        <dbReference type="SMART" id="SM00062"/>
    </source>
</evidence>
<evidence type="ECO:0000256" key="1">
    <source>
        <dbReference type="ARBA" id="ARBA00022729"/>
    </source>
</evidence>
<dbReference type="RefSeq" id="WP_079539636.1">
    <property type="nucleotide sequence ID" value="NZ_LT670844.1"/>
</dbReference>
<evidence type="ECO:0000313" key="4">
    <source>
        <dbReference type="Proteomes" id="UP000189935"/>
    </source>
</evidence>
<dbReference type="PANTHER" id="PTHR35936">
    <property type="entry name" value="MEMBRANE-BOUND LYTIC MUREIN TRANSGLYCOSYLASE F"/>
    <property type="match status" value="1"/>
</dbReference>
<reference evidence="3 4" key="1">
    <citation type="submission" date="2016-11" db="EMBL/GenBank/DDBJ databases">
        <authorList>
            <person name="Jaros S."/>
            <person name="Januszkiewicz K."/>
            <person name="Wedrychowicz H."/>
        </authorList>
    </citation>
    <scope>NUCLEOTIDE SEQUENCE [LARGE SCALE GENOMIC DNA]</scope>
    <source>
        <strain evidence="3 4">GAS499</strain>
    </source>
</reference>
<protein>
    <submittedName>
        <fullName evidence="3">Amino acid ABC transporter substrate-binding protein, PAAT family</fullName>
    </submittedName>
</protein>
<dbReference type="Gene3D" id="3.40.190.10">
    <property type="entry name" value="Periplasmic binding protein-like II"/>
    <property type="match status" value="2"/>
</dbReference>
<dbReference type="EMBL" id="LT670844">
    <property type="protein sequence ID" value="SHK50655.1"/>
    <property type="molecule type" value="Genomic_DNA"/>
</dbReference>
<dbReference type="SMART" id="SM00062">
    <property type="entry name" value="PBPb"/>
    <property type="match status" value="1"/>
</dbReference>
<dbReference type="InterPro" id="IPR022448">
    <property type="entry name" value="Quinoprotein_dehydrogenase"/>
</dbReference>
<accession>A0A1M6T109</accession>
<dbReference type="AlphaFoldDB" id="A0A1M6T109"/>
<dbReference type="InterPro" id="IPR001638">
    <property type="entry name" value="Solute-binding_3/MltF_N"/>
</dbReference>
<feature type="domain" description="Solute-binding protein family 3/N-terminal" evidence="2">
    <location>
        <begin position="60"/>
        <end position="282"/>
    </location>
</feature>
<proteinExistence type="predicted"/>
<dbReference type="Pfam" id="PF00497">
    <property type="entry name" value="SBP_bac_3"/>
    <property type="match status" value="1"/>
</dbReference>